<dbReference type="AlphaFoldDB" id="A0A0N4USN8"/>
<reference evidence="2 3" key="2">
    <citation type="submission" date="2018-10" db="EMBL/GenBank/DDBJ databases">
        <authorList>
            <consortium name="Pathogen Informatics"/>
        </authorList>
    </citation>
    <scope>NUCLEOTIDE SEQUENCE [LARGE SCALE GENOMIC DNA]</scope>
</reference>
<evidence type="ECO:0000313" key="4">
    <source>
        <dbReference type="WBParaSite" id="EVEC_0000015101-mRNA-1"/>
    </source>
</evidence>
<evidence type="ECO:0000313" key="3">
    <source>
        <dbReference type="Proteomes" id="UP000274131"/>
    </source>
</evidence>
<dbReference type="WBParaSite" id="EVEC_0000015101-mRNA-1">
    <property type="protein sequence ID" value="EVEC_0000015101-mRNA-1"/>
    <property type="gene ID" value="EVEC_0000015101"/>
</dbReference>
<accession>A0A0N4USN8</accession>
<proteinExistence type="predicted"/>
<dbReference type="PANTHER" id="PTHR47331">
    <property type="entry name" value="PHD-TYPE DOMAIN-CONTAINING PROTEIN"/>
    <property type="match status" value="1"/>
</dbReference>
<gene>
    <name evidence="2" type="ORF">EVEC_LOCUS103</name>
</gene>
<dbReference type="STRING" id="51028.A0A0N4USN8"/>
<keyword evidence="3" id="KW-1185">Reference proteome</keyword>
<evidence type="ECO:0000313" key="2">
    <source>
        <dbReference type="EMBL" id="VDD84960.1"/>
    </source>
</evidence>
<feature type="domain" description="DUF1758" evidence="1">
    <location>
        <begin position="66"/>
        <end position="206"/>
    </location>
</feature>
<name>A0A0N4USN8_ENTVE</name>
<dbReference type="Pfam" id="PF05585">
    <property type="entry name" value="DUF1758"/>
    <property type="match status" value="1"/>
</dbReference>
<dbReference type="OrthoDB" id="5864896at2759"/>
<dbReference type="Proteomes" id="UP000274131">
    <property type="component" value="Unassembled WGS sequence"/>
</dbReference>
<evidence type="ECO:0000259" key="1">
    <source>
        <dbReference type="Pfam" id="PF05585"/>
    </source>
</evidence>
<protein>
    <submittedName>
        <fullName evidence="4">DUF1758 domain-containing protein</fullName>
    </submittedName>
</protein>
<reference evidence="4" key="1">
    <citation type="submission" date="2017-02" db="UniProtKB">
        <authorList>
            <consortium name="WormBaseParasite"/>
        </authorList>
    </citation>
    <scope>IDENTIFICATION</scope>
</reference>
<dbReference type="PANTHER" id="PTHR47331:SF5">
    <property type="entry name" value="RIBONUCLEASE H"/>
    <property type="match status" value="1"/>
</dbReference>
<dbReference type="EMBL" id="UXUI01000054">
    <property type="protein sequence ID" value="VDD84960.1"/>
    <property type="molecule type" value="Genomic_DNA"/>
</dbReference>
<organism evidence="4">
    <name type="scientific">Enterobius vermicularis</name>
    <name type="common">Human pinworm</name>
    <dbReference type="NCBI Taxonomy" id="51028"/>
    <lineage>
        <taxon>Eukaryota</taxon>
        <taxon>Metazoa</taxon>
        <taxon>Ecdysozoa</taxon>
        <taxon>Nematoda</taxon>
        <taxon>Chromadorea</taxon>
        <taxon>Rhabditida</taxon>
        <taxon>Spirurina</taxon>
        <taxon>Oxyuridomorpha</taxon>
        <taxon>Oxyuroidea</taxon>
        <taxon>Oxyuridae</taxon>
        <taxon>Enterobius</taxon>
    </lineage>
</organism>
<dbReference type="InterPro" id="IPR008737">
    <property type="entry name" value="DUF1758"/>
</dbReference>
<sequence length="293" mass="33417">MTILQEKLPKEIAFELSRLELGRMDAWNTDMMLHEIHCILEARERVGYNTYTSKDLSEVILPVIKVRVSNPSNEAKDAEVYVLLDSGSQRSFVTNKLAKQLDILLPDNDKLILHTFAVQDSTRHVLPKAELNLHLTDGVLKLLRFNVIENMTTKLNTRVIDCTGVTSASQSVKPYILIGVDYYWELINLGLTKTRDEFYVVPTKMASLNMRAWASNIPKFNELVPESDLDKSKTQKVSGIPWQLDKDEFQLCFRKGKHKDEIVTKRTISSRLAQNYDPLGWAAPSNLKAKLLV</sequence>